<evidence type="ECO:0000313" key="3">
    <source>
        <dbReference type="Proteomes" id="UP001601444"/>
    </source>
</evidence>
<comment type="caution">
    <text evidence="2">The sequence shown here is derived from an EMBL/GenBank/DDBJ whole genome shotgun (WGS) entry which is preliminary data.</text>
</comment>
<sequence length="834" mass="91871">MTRLSTLLDQIDSGAVLLPEFQRGYVWNRDQVRGLMRSLYLGYPIGGLLVWETGSGSIAVRGTTAKSGLRLLLLDGQQRITTLYGIVRGTAPSFFEGDANAFTGLHFDVEREAFEFHTPGKVDPNPVWIDVTELFEHGPMHYLQRFTGADEATLATYLDRLNKLREITNRDFTVETITGADRTVDEVVDIFNRVNSGGTKLSKGDLALATLCAQWPQARGNLRDHLVRWDKDGYVFSLDWLLRNVIAVGTGRAAFDALGDLAPEQFEEALAASARHVDTFLDAASGRLGLDHDRVLMGRYAIPVIARLLEVKGGRFDSDLDRDRTLYWYIHSALWGRFSGSTETALQQDFDTAERGDIDPLISTLELSRGGSLDIYPDDFNGSTRGSRFYPLLYLLARVDGARDLGSGLLLGDGEGEAIQVHHLFPKGLLRDAGYDRNEINAIANFCFLTQPTESQLTERDPAEYFAEAEARTPGVLASQWIPTDPRLWSVENYPEFLAARRRLLAAAAQQFLEELRRGTATYRAALEPMRVAGFAADDPVAAQVNALVDDLAADGYAFPLLDAEVADPVTGRELAVAEAFWPDGLQQGLGMPVVLKLDPATADLTRLAQLGYAVFTSADALRGYVSKLRAEVSGETIAAPAAPVGDIAVLAGRLPDTWMGNAEQIWLRFAWQILEDERAARPDPTATVEQQALRYIALWALTRTFFTYAFDEGKLDEWRFYLGEVVGPHPLIPHEWLVERATTVPGIAPRAEDLAMTLVNDVVGAAYEVSTTLLNQLGGAELFASLWASSGAAEHYGYPLSTEQIGELVSEVVSDPTPRKIQAYSWIEEGMAL</sequence>
<dbReference type="InterPro" id="IPR004919">
    <property type="entry name" value="GmrSD_N"/>
</dbReference>
<evidence type="ECO:0000313" key="2">
    <source>
        <dbReference type="EMBL" id="MFF0542159.1"/>
    </source>
</evidence>
<proteinExistence type="predicted"/>
<dbReference type="EMBL" id="JBIAMX010000002">
    <property type="protein sequence ID" value="MFF0542159.1"/>
    <property type="molecule type" value="Genomic_DNA"/>
</dbReference>
<dbReference type="PANTHER" id="PTHR37292:SF2">
    <property type="entry name" value="DUF262 DOMAIN-CONTAINING PROTEIN"/>
    <property type="match status" value="1"/>
</dbReference>
<organism evidence="2 3">
    <name type="scientific">Nocardia thailandica</name>
    <dbReference type="NCBI Taxonomy" id="257275"/>
    <lineage>
        <taxon>Bacteria</taxon>
        <taxon>Bacillati</taxon>
        <taxon>Actinomycetota</taxon>
        <taxon>Actinomycetes</taxon>
        <taxon>Mycobacteriales</taxon>
        <taxon>Nocardiaceae</taxon>
        <taxon>Nocardia</taxon>
    </lineage>
</organism>
<dbReference type="Proteomes" id="UP001601444">
    <property type="component" value="Unassembled WGS sequence"/>
</dbReference>
<accession>A0ABW6PID5</accession>
<dbReference type="PANTHER" id="PTHR37292">
    <property type="entry name" value="VNG6097C"/>
    <property type="match status" value="1"/>
</dbReference>
<gene>
    <name evidence="2" type="ORF">ACFYTF_04925</name>
</gene>
<protein>
    <submittedName>
        <fullName evidence="2">DUF262 domain-containing protein</fullName>
    </submittedName>
</protein>
<dbReference type="RefSeq" id="WP_043649594.1">
    <property type="nucleotide sequence ID" value="NZ_JBIAMX010000002.1"/>
</dbReference>
<evidence type="ECO:0000259" key="1">
    <source>
        <dbReference type="Pfam" id="PF03235"/>
    </source>
</evidence>
<dbReference type="Pfam" id="PF03235">
    <property type="entry name" value="GmrSD_N"/>
    <property type="match status" value="1"/>
</dbReference>
<keyword evidence="3" id="KW-1185">Reference proteome</keyword>
<name>A0ABW6PID5_9NOCA</name>
<feature type="domain" description="GmrSD restriction endonucleases N-terminal" evidence="1">
    <location>
        <begin position="4"/>
        <end position="211"/>
    </location>
</feature>
<reference evidence="2 3" key="1">
    <citation type="submission" date="2024-10" db="EMBL/GenBank/DDBJ databases">
        <title>The Natural Products Discovery Center: Release of the First 8490 Sequenced Strains for Exploring Actinobacteria Biosynthetic Diversity.</title>
        <authorList>
            <person name="Kalkreuter E."/>
            <person name="Kautsar S.A."/>
            <person name="Yang D."/>
            <person name="Bader C.D."/>
            <person name="Teijaro C.N."/>
            <person name="Fluegel L."/>
            <person name="Davis C.M."/>
            <person name="Simpson J.R."/>
            <person name="Lauterbach L."/>
            <person name="Steele A.D."/>
            <person name="Gui C."/>
            <person name="Meng S."/>
            <person name="Li G."/>
            <person name="Viehrig K."/>
            <person name="Ye F."/>
            <person name="Su P."/>
            <person name="Kiefer A.F."/>
            <person name="Nichols A."/>
            <person name="Cepeda A.J."/>
            <person name="Yan W."/>
            <person name="Fan B."/>
            <person name="Jiang Y."/>
            <person name="Adhikari A."/>
            <person name="Zheng C.-J."/>
            <person name="Schuster L."/>
            <person name="Cowan T.M."/>
            <person name="Smanski M.J."/>
            <person name="Chevrette M.G."/>
            <person name="De Carvalho L.P.S."/>
            <person name="Shen B."/>
        </authorList>
    </citation>
    <scope>NUCLEOTIDE SEQUENCE [LARGE SCALE GENOMIC DNA]</scope>
    <source>
        <strain evidence="2 3">NPDC004045</strain>
    </source>
</reference>